<dbReference type="EMBL" id="KB467831">
    <property type="protein sequence ID" value="PCH34167.1"/>
    <property type="molecule type" value="Genomic_DNA"/>
</dbReference>
<evidence type="ECO:0000256" key="1">
    <source>
        <dbReference type="SAM" id="MobiDB-lite"/>
    </source>
</evidence>
<keyword evidence="3" id="KW-1185">Reference proteome</keyword>
<name>A0A2H3JDX3_WOLCO</name>
<gene>
    <name evidence="2" type="ORF">WOLCODRAFT_160657</name>
</gene>
<accession>A0A2H3JDX3</accession>
<dbReference type="AlphaFoldDB" id="A0A2H3JDX3"/>
<protein>
    <submittedName>
        <fullName evidence="2">Uncharacterized protein</fullName>
    </submittedName>
</protein>
<evidence type="ECO:0000313" key="2">
    <source>
        <dbReference type="EMBL" id="PCH34167.1"/>
    </source>
</evidence>
<feature type="region of interest" description="Disordered" evidence="1">
    <location>
        <begin position="77"/>
        <end position="126"/>
    </location>
</feature>
<feature type="compositionally biased region" description="Acidic residues" evidence="1">
    <location>
        <begin position="82"/>
        <end position="91"/>
    </location>
</feature>
<dbReference type="Proteomes" id="UP000218811">
    <property type="component" value="Unassembled WGS sequence"/>
</dbReference>
<reference evidence="2 3" key="1">
    <citation type="journal article" date="2012" name="Science">
        <title>The Paleozoic origin of enzymatic lignin decomposition reconstructed from 31 fungal genomes.</title>
        <authorList>
            <person name="Floudas D."/>
            <person name="Binder M."/>
            <person name="Riley R."/>
            <person name="Barry K."/>
            <person name="Blanchette R.A."/>
            <person name="Henrissat B."/>
            <person name="Martinez A.T."/>
            <person name="Otillar R."/>
            <person name="Spatafora J.W."/>
            <person name="Yadav J.S."/>
            <person name="Aerts A."/>
            <person name="Benoit I."/>
            <person name="Boyd A."/>
            <person name="Carlson A."/>
            <person name="Copeland A."/>
            <person name="Coutinho P.M."/>
            <person name="de Vries R.P."/>
            <person name="Ferreira P."/>
            <person name="Findley K."/>
            <person name="Foster B."/>
            <person name="Gaskell J."/>
            <person name="Glotzer D."/>
            <person name="Gorecki P."/>
            <person name="Heitman J."/>
            <person name="Hesse C."/>
            <person name="Hori C."/>
            <person name="Igarashi K."/>
            <person name="Jurgens J.A."/>
            <person name="Kallen N."/>
            <person name="Kersten P."/>
            <person name="Kohler A."/>
            <person name="Kuees U."/>
            <person name="Kumar T.K.A."/>
            <person name="Kuo A."/>
            <person name="LaButti K."/>
            <person name="Larrondo L.F."/>
            <person name="Lindquist E."/>
            <person name="Ling A."/>
            <person name="Lombard V."/>
            <person name="Lucas S."/>
            <person name="Lundell T."/>
            <person name="Martin R."/>
            <person name="McLaughlin D.J."/>
            <person name="Morgenstern I."/>
            <person name="Morin E."/>
            <person name="Murat C."/>
            <person name="Nagy L.G."/>
            <person name="Nolan M."/>
            <person name="Ohm R.A."/>
            <person name="Patyshakuliyeva A."/>
            <person name="Rokas A."/>
            <person name="Ruiz-Duenas F.J."/>
            <person name="Sabat G."/>
            <person name="Salamov A."/>
            <person name="Samejima M."/>
            <person name="Schmutz J."/>
            <person name="Slot J.C."/>
            <person name="St John F."/>
            <person name="Stenlid J."/>
            <person name="Sun H."/>
            <person name="Sun S."/>
            <person name="Syed K."/>
            <person name="Tsang A."/>
            <person name="Wiebenga A."/>
            <person name="Young D."/>
            <person name="Pisabarro A."/>
            <person name="Eastwood D.C."/>
            <person name="Martin F."/>
            <person name="Cullen D."/>
            <person name="Grigoriev I.V."/>
            <person name="Hibbett D.S."/>
        </authorList>
    </citation>
    <scope>NUCLEOTIDE SEQUENCE [LARGE SCALE GENOMIC DNA]</scope>
    <source>
        <strain evidence="2 3">MD-104</strain>
    </source>
</reference>
<organism evidence="2 3">
    <name type="scientific">Wolfiporia cocos (strain MD-104)</name>
    <name type="common">Brown rot fungus</name>
    <dbReference type="NCBI Taxonomy" id="742152"/>
    <lineage>
        <taxon>Eukaryota</taxon>
        <taxon>Fungi</taxon>
        <taxon>Dikarya</taxon>
        <taxon>Basidiomycota</taxon>
        <taxon>Agaricomycotina</taxon>
        <taxon>Agaricomycetes</taxon>
        <taxon>Polyporales</taxon>
        <taxon>Phaeolaceae</taxon>
        <taxon>Wolfiporia</taxon>
    </lineage>
</organism>
<evidence type="ECO:0000313" key="3">
    <source>
        <dbReference type="Proteomes" id="UP000218811"/>
    </source>
</evidence>
<proteinExistence type="predicted"/>
<sequence length="126" mass="13157">MAIGPTDLNGTTPGHQSSLQADIVLLQSLLAQDGSEGDVELNFAELLERLERAEGIVSGVEGRLDEIIGNLDGLLGRFGDGDAPDSQETDDESRKDAQEGQDIFAEKQSASQSTDPSVEGAAAAES</sequence>